<proteinExistence type="predicted"/>
<dbReference type="Pfam" id="PF02481">
    <property type="entry name" value="DNA_processg_A"/>
    <property type="match status" value="1"/>
</dbReference>
<dbReference type="Gene3D" id="3.40.50.450">
    <property type="match status" value="1"/>
</dbReference>
<evidence type="ECO:0000313" key="3">
    <source>
        <dbReference type="Proteomes" id="UP000019225"/>
    </source>
</evidence>
<gene>
    <name evidence="2" type="ORF">KALB_6784</name>
</gene>
<feature type="domain" description="Smf/DprA SLOG" evidence="1">
    <location>
        <begin position="11"/>
        <end position="162"/>
    </location>
</feature>
<dbReference type="STRING" id="1449976.KALB_6784"/>
<name>W5WH42_9PSEU</name>
<organism evidence="2 3">
    <name type="scientific">Kutzneria albida DSM 43870</name>
    <dbReference type="NCBI Taxonomy" id="1449976"/>
    <lineage>
        <taxon>Bacteria</taxon>
        <taxon>Bacillati</taxon>
        <taxon>Actinomycetota</taxon>
        <taxon>Actinomycetes</taxon>
        <taxon>Pseudonocardiales</taxon>
        <taxon>Pseudonocardiaceae</taxon>
        <taxon>Kutzneria</taxon>
    </lineage>
</organism>
<dbReference type="AlphaFoldDB" id="W5WH42"/>
<dbReference type="OrthoDB" id="3620498at2"/>
<keyword evidence="3" id="KW-1185">Reference proteome</keyword>
<evidence type="ECO:0000259" key="1">
    <source>
        <dbReference type="Pfam" id="PF02481"/>
    </source>
</evidence>
<dbReference type="SUPFAM" id="SSF102405">
    <property type="entry name" value="MCP/YpsA-like"/>
    <property type="match status" value="1"/>
</dbReference>
<evidence type="ECO:0000313" key="2">
    <source>
        <dbReference type="EMBL" id="AHI00143.1"/>
    </source>
</evidence>
<sequence>MTFDDVSDSAQPPAVTITGTRSARMTPVLAQAFATYLRPFALPDTRFYLGGAVGIDSHALLWLAEHTDSSLIVVAPSTMADQPAEARDAVDRAAEAGRLTNVVELGAPRLGTAAYHARNRWMVDRSGLVIGFPAGTARTSGTWYTLDYAAERGMPHVVVPVDSSEGGVLEP</sequence>
<dbReference type="KEGG" id="kal:KALB_6784"/>
<reference evidence="2 3" key="1">
    <citation type="journal article" date="2014" name="BMC Genomics">
        <title>Complete genome sequence of producer of the glycopeptide antibiotic Aculeximycin Kutzneria albida DSM 43870T, a representative of minor genus of Pseudonocardiaceae.</title>
        <authorList>
            <person name="Rebets Y."/>
            <person name="Tokovenko B."/>
            <person name="Lushchyk I."/>
            <person name="Ruckert C."/>
            <person name="Zaburannyi N."/>
            <person name="Bechthold A."/>
            <person name="Kalinowski J."/>
            <person name="Luzhetskyy A."/>
        </authorList>
    </citation>
    <scope>NUCLEOTIDE SEQUENCE [LARGE SCALE GENOMIC DNA]</scope>
    <source>
        <strain evidence="2">DSM 43870</strain>
    </source>
</reference>
<dbReference type="EMBL" id="CP007155">
    <property type="protein sequence ID" value="AHI00143.1"/>
    <property type="molecule type" value="Genomic_DNA"/>
</dbReference>
<dbReference type="RefSeq" id="WP_081789660.1">
    <property type="nucleotide sequence ID" value="NZ_CP007155.1"/>
</dbReference>
<dbReference type="InterPro" id="IPR057666">
    <property type="entry name" value="DrpA_SLOG"/>
</dbReference>
<dbReference type="eggNOG" id="ENOG503404K">
    <property type="taxonomic scope" value="Bacteria"/>
</dbReference>
<dbReference type="HOGENOM" id="CLU_1721291_0_0_11"/>
<accession>W5WH42</accession>
<dbReference type="Proteomes" id="UP000019225">
    <property type="component" value="Chromosome"/>
</dbReference>
<protein>
    <recommendedName>
        <fullName evidence="1">Smf/DprA SLOG domain-containing protein</fullName>
    </recommendedName>
</protein>